<dbReference type="OrthoDB" id="622109at2"/>
<comment type="caution">
    <text evidence="1">The sequence shown here is derived from an EMBL/GenBank/DDBJ whole genome shotgun (WGS) entry which is preliminary data.</text>
</comment>
<dbReference type="InterPro" id="IPR011990">
    <property type="entry name" value="TPR-like_helical_dom_sf"/>
</dbReference>
<proteinExistence type="predicted"/>
<reference evidence="1 2" key="1">
    <citation type="submission" date="2019-04" db="EMBL/GenBank/DDBJ databases">
        <title>Niastella caeni sp. nov., isolated from activated sludge.</title>
        <authorList>
            <person name="Sheng M."/>
        </authorList>
    </citation>
    <scope>NUCLEOTIDE SEQUENCE [LARGE SCALE GENOMIC DNA]</scope>
    <source>
        <strain evidence="1 2">HX-2-15</strain>
    </source>
</reference>
<name>A0A4S8HRR3_9BACT</name>
<dbReference type="Proteomes" id="UP000306918">
    <property type="component" value="Unassembled WGS sequence"/>
</dbReference>
<evidence type="ECO:0000313" key="1">
    <source>
        <dbReference type="EMBL" id="THU38207.1"/>
    </source>
</evidence>
<dbReference type="EMBL" id="STFF01000004">
    <property type="protein sequence ID" value="THU38207.1"/>
    <property type="molecule type" value="Genomic_DNA"/>
</dbReference>
<dbReference type="RefSeq" id="WP_136578163.1">
    <property type="nucleotide sequence ID" value="NZ_STFF01000004.1"/>
</dbReference>
<evidence type="ECO:0000313" key="2">
    <source>
        <dbReference type="Proteomes" id="UP000306918"/>
    </source>
</evidence>
<dbReference type="AlphaFoldDB" id="A0A4S8HRR3"/>
<dbReference type="Gene3D" id="1.25.40.10">
    <property type="entry name" value="Tetratricopeptide repeat domain"/>
    <property type="match status" value="1"/>
</dbReference>
<keyword evidence="2" id="KW-1185">Reference proteome</keyword>
<organism evidence="1 2">
    <name type="scientific">Niastella caeni</name>
    <dbReference type="NCBI Taxonomy" id="2569763"/>
    <lineage>
        <taxon>Bacteria</taxon>
        <taxon>Pseudomonadati</taxon>
        <taxon>Bacteroidota</taxon>
        <taxon>Chitinophagia</taxon>
        <taxon>Chitinophagales</taxon>
        <taxon>Chitinophagaceae</taxon>
        <taxon>Niastella</taxon>
    </lineage>
</organism>
<sequence length="488" mass="57192">MNQPLSAEKYIKSRARSLKIDRCLVNADWETSRMAHVIIIRKHTNGNFTYAGYLVDLLCLGVKDTYYEFNMFQDHLEDWLDNHSEETEMIEVEYSLAHNIIFAGHDLAAEYHIPQHPDFVSTTCYLLEEDDEKIPLIEIHTGDENGLPHLIVGSENRQPVALARLKEYAGEGRYHYTILEDNPFTEDDDDFVDEEEFGEDDWDEEDGTDCIFWSKEEWESFINSLSQDNYPGFDVEISYINMCAVTRPELKKRGLDFRKMIENAGKGVDWEETAEDQTWLYGNEEKEELGKLYEQLFDNNRSRKSLKKTIEELKKGVSQWPRNPVFRNYLYNAYLLLGDKKTAEAEMHETVKLFPEYLVAKTIYAEWLLKHDRPEEVPALFNSKWYLSDLYSARKHFHINEFIHFNSAWLLYFLHIEDLCMADFYGSLLESVPDGALRELQHKLLQLLKIKRVMHVLTLIGIARSNPAEMDKLTSLLVSNSELYTKQL</sequence>
<gene>
    <name evidence="1" type="ORF">FAM09_16135</name>
</gene>
<accession>A0A4S8HRR3</accession>
<protein>
    <recommendedName>
        <fullName evidence="3">Tetratricopeptide repeat protein</fullName>
    </recommendedName>
</protein>
<evidence type="ECO:0008006" key="3">
    <source>
        <dbReference type="Google" id="ProtNLM"/>
    </source>
</evidence>
<dbReference type="SUPFAM" id="SSF48452">
    <property type="entry name" value="TPR-like"/>
    <property type="match status" value="1"/>
</dbReference>